<evidence type="ECO:0000313" key="2">
    <source>
        <dbReference type="Proteomes" id="UP000202420"/>
    </source>
</evidence>
<evidence type="ECO:0000313" key="1">
    <source>
        <dbReference type="EMBL" id="ABT16479.1"/>
    </source>
</evidence>
<accession>A7K8V5</accession>
<gene>
    <name evidence="1" type="primary">Z345L</name>
    <name evidence="1" type="ORF">ATCV1_Z345L</name>
</gene>
<dbReference type="RefSeq" id="YP_001426826.1">
    <property type="nucleotide sequence ID" value="NC_008724.1"/>
</dbReference>
<organism evidence="1 2">
    <name type="scientific">Chlorovirus heliozoae</name>
    <dbReference type="NCBI Taxonomy" id="322019"/>
    <lineage>
        <taxon>Viruses</taxon>
        <taxon>Varidnaviria</taxon>
        <taxon>Bamfordvirae</taxon>
        <taxon>Nucleocytoviricota</taxon>
        <taxon>Megaviricetes</taxon>
        <taxon>Algavirales</taxon>
        <taxon>Phycodnaviridae</taxon>
        <taxon>Chlorovirus</taxon>
    </lineage>
</organism>
<dbReference type="Proteomes" id="UP000202420">
    <property type="component" value="Segment"/>
</dbReference>
<dbReference type="GeneID" id="5470996"/>
<keyword evidence="2" id="KW-1185">Reference proteome</keyword>
<proteinExistence type="predicted"/>
<protein>
    <submittedName>
        <fullName evidence="1">Uncharacterized protein Z345L</fullName>
    </submittedName>
</protein>
<name>A7K8V5_9PHYC</name>
<dbReference type="EMBL" id="EF101928">
    <property type="protein sequence ID" value="ABT16479.1"/>
    <property type="molecule type" value="Genomic_DNA"/>
</dbReference>
<dbReference type="KEGG" id="vg:5470996"/>
<sequence>MFQLAIIGHQKFYAETVKGIPEDDLKKHVKFVCVNENLPKDVPEEFPKECITNEWEIPDYEPFYQKEKYYQNSVFFNTMNVIETLGVDQIGFAQYDMIFTPEIFQEIKETCEADKTAAIGFYPYHIEHLFEIIHPAAWQFIIQSYANFFQVPVEDMERLEVLPLALFHTFVIPKANYCRMMHFAKKVLPNLVTFLKNDNRHMAGTLERLFALFLNLEIVTDNMKDFKWIDGLVHDDVNLRLRDNFRGV</sequence>
<dbReference type="OrthoDB" id="30189at10239"/>
<reference evidence="1 2" key="1">
    <citation type="submission" date="2006-09" db="EMBL/GenBank/DDBJ databases">
        <title>Sequence and annotation of the 288-kb ATCV-1 virus that infects an endosymbiotic Chlorella strain of the heliozoon Acanthocystis turfacea.</title>
        <authorList>
            <person name="Fitzgerald L.A."/>
            <person name="Graves M.V."/>
            <person name="Li X."/>
            <person name="Pfitzner A.J.P."/>
            <person name="Hartigan J."/>
            <person name="Van Etten J.L."/>
        </authorList>
    </citation>
    <scope>NUCLEOTIDE SEQUENCE [LARGE SCALE GENOMIC DNA]</scope>
    <source>
        <strain evidence="1 2">ATCV-1</strain>
    </source>
</reference>